<gene>
    <name evidence="8" type="ORF">HUG17_2833</name>
</gene>
<dbReference type="GO" id="GO:0046872">
    <property type="term" value="F:metal ion binding"/>
    <property type="evidence" value="ECO:0007669"/>
    <property type="project" value="UniProtKB-KW"/>
</dbReference>
<comment type="caution">
    <text evidence="8">The sequence shown here is derived from an EMBL/GenBank/DDBJ whole genome shotgun (WGS) entry which is preliminary data.</text>
</comment>
<dbReference type="PROSITE" id="PS51746">
    <property type="entry name" value="PPM_2"/>
    <property type="match status" value="1"/>
</dbReference>
<feature type="domain" description="PPM-type phosphatase" evidence="7">
    <location>
        <begin position="255"/>
        <end position="572"/>
    </location>
</feature>
<dbReference type="InterPro" id="IPR001932">
    <property type="entry name" value="PPM-type_phosphatase-like_dom"/>
</dbReference>
<dbReference type="InterPro" id="IPR015655">
    <property type="entry name" value="PP2C"/>
</dbReference>
<keyword evidence="6" id="KW-0472">Membrane</keyword>
<dbReference type="PANTHER" id="PTHR47992">
    <property type="entry name" value="PROTEIN PHOSPHATASE"/>
    <property type="match status" value="1"/>
</dbReference>
<evidence type="ECO:0000256" key="5">
    <source>
        <dbReference type="SAM" id="MobiDB-lite"/>
    </source>
</evidence>
<dbReference type="CDD" id="cd00143">
    <property type="entry name" value="PP2Cc"/>
    <property type="match status" value="1"/>
</dbReference>
<feature type="compositionally biased region" description="Low complexity" evidence="5">
    <location>
        <begin position="179"/>
        <end position="194"/>
    </location>
</feature>
<protein>
    <submittedName>
        <fullName evidence="8">Phosphatase 1l-like protein</fullName>
    </submittedName>
</protein>
<dbReference type="InterPro" id="IPR036457">
    <property type="entry name" value="PPM-type-like_dom_sf"/>
</dbReference>
<evidence type="ECO:0000313" key="8">
    <source>
        <dbReference type="EMBL" id="KAH7638800.1"/>
    </source>
</evidence>
<feature type="compositionally biased region" description="Low complexity" evidence="5">
    <location>
        <begin position="584"/>
        <end position="594"/>
    </location>
</feature>
<evidence type="ECO:0000256" key="4">
    <source>
        <dbReference type="RuleBase" id="RU003465"/>
    </source>
</evidence>
<dbReference type="Pfam" id="PF00481">
    <property type="entry name" value="PP2C"/>
    <property type="match status" value="2"/>
</dbReference>
<comment type="similarity">
    <text evidence="4">Belongs to the PP2C family.</text>
</comment>
<proteinExistence type="inferred from homology"/>
<keyword evidence="2 4" id="KW-0378">Hydrolase</keyword>
<dbReference type="SUPFAM" id="SSF81606">
    <property type="entry name" value="PP2C-like"/>
    <property type="match status" value="1"/>
</dbReference>
<evidence type="ECO:0000256" key="1">
    <source>
        <dbReference type="ARBA" id="ARBA00022723"/>
    </source>
</evidence>
<accession>A0A9D4SF75</accession>
<dbReference type="EMBL" id="SDOV01000007">
    <property type="protein sequence ID" value="KAH7638800.1"/>
    <property type="molecule type" value="Genomic_DNA"/>
</dbReference>
<feature type="region of interest" description="Disordered" evidence="5">
    <location>
        <begin position="1"/>
        <end position="51"/>
    </location>
</feature>
<evidence type="ECO:0000256" key="3">
    <source>
        <dbReference type="ARBA" id="ARBA00022912"/>
    </source>
</evidence>
<feature type="compositionally biased region" description="Low complexity" evidence="5">
    <location>
        <begin position="16"/>
        <end position="29"/>
    </location>
</feature>
<dbReference type="GO" id="GO:0004722">
    <property type="term" value="F:protein serine/threonine phosphatase activity"/>
    <property type="evidence" value="ECO:0007669"/>
    <property type="project" value="InterPro"/>
</dbReference>
<keyword evidence="6" id="KW-1133">Transmembrane helix</keyword>
<feature type="compositionally biased region" description="Polar residues" evidence="5">
    <location>
        <begin position="39"/>
        <end position="48"/>
    </location>
</feature>
<feature type="region of interest" description="Disordered" evidence="5">
    <location>
        <begin position="580"/>
        <end position="603"/>
    </location>
</feature>
<evidence type="ECO:0000259" key="7">
    <source>
        <dbReference type="PROSITE" id="PS51746"/>
    </source>
</evidence>
<dbReference type="Gene3D" id="3.60.40.10">
    <property type="entry name" value="PPM-type phosphatase domain"/>
    <property type="match status" value="1"/>
</dbReference>
<keyword evidence="6" id="KW-0812">Transmembrane</keyword>
<name>A0A9D4SF75_DERFA</name>
<dbReference type="AlphaFoldDB" id="A0A9D4SF75"/>
<dbReference type="InterPro" id="IPR000222">
    <property type="entry name" value="PP2C_BS"/>
</dbReference>
<evidence type="ECO:0000256" key="6">
    <source>
        <dbReference type="SAM" id="Phobius"/>
    </source>
</evidence>
<keyword evidence="1" id="KW-0479">Metal-binding</keyword>
<feature type="transmembrane region" description="Helical" evidence="6">
    <location>
        <begin position="216"/>
        <end position="233"/>
    </location>
</feature>
<sequence>MLQSSSPPITNNDQPSSSSISTSSSSISTDNDDQKVVENDQQQQEQLKSISESETSSIIITSKNMSNYYYDNFISIMWPSIVDIVNFSYENFHYFLTRTLTLFSPSSTTIDDYLPVGNNNSDNKSYNNYTMIINNLFVDPSIATLMVFMFRMETIFTIIILFILSSFIIHHHHRRNVIQSPSPSPSQTTTTAQSLNQNHSPTTTMTFSFKNFLSKLFHYLNVTILFGYLFTAVDSTIRSYFEQQQTVVNQFHSGQAGAYSMQGRRHNMEDCFSIHNNIGHELGIEYYAVFDGHGGPNAALYADKEIFDSIVKRIKNHVYKNNDNDDDKLPLQSCTMNASLARNSDKNTCAKNNRFETLTMSTMKTILNDEVIDVDKRLLETFQRRSDISGSTALIAIRLLHTNKLLVANVGDSRGILCDSKGATIPLSFDHKPYQLKEYRRILEAGGYISLKGVYRVNGILAISRALGDYPLKDNRLIIPDPDILSFDLRELKPKFMIMASDGFWDTFTNEQAVQFVNNELSKYHDRSSYDSNDISSSSSQSSIALAIAKKLAKESYNRESYDNITVIVVLFDENYDSDKEKVSSNQQESSSSSLKPAIHEES</sequence>
<feature type="region of interest" description="Disordered" evidence="5">
    <location>
        <begin position="178"/>
        <end position="199"/>
    </location>
</feature>
<evidence type="ECO:0000256" key="2">
    <source>
        <dbReference type="ARBA" id="ARBA00022801"/>
    </source>
</evidence>
<dbReference type="Proteomes" id="UP000828236">
    <property type="component" value="Unassembled WGS sequence"/>
</dbReference>
<feature type="transmembrane region" description="Helical" evidence="6">
    <location>
        <begin position="142"/>
        <end position="169"/>
    </location>
</feature>
<dbReference type="SMART" id="SM00332">
    <property type="entry name" value="PP2Cc"/>
    <property type="match status" value="1"/>
</dbReference>
<feature type="compositionally biased region" description="Polar residues" evidence="5">
    <location>
        <begin position="1"/>
        <end position="15"/>
    </location>
</feature>
<keyword evidence="3 4" id="KW-0904">Protein phosphatase</keyword>
<reference evidence="8" key="1">
    <citation type="submission" date="2020-06" db="EMBL/GenBank/DDBJ databases">
        <authorList>
            <person name="Ji K."/>
            <person name="Li J."/>
        </authorList>
    </citation>
    <scope>NUCLEOTIDE SEQUENCE</scope>
    <source>
        <strain evidence="8">JKM2019</strain>
        <tissue evidence="8">Whole body</tissue>
    </source>
</reference>
<organism evidence="8">
    <name type="scientific">Dermatophagoides farinae</name>
    <name type="common">American house dust mite</name>
    <dbReference type="NCBI Taxonomy" id="6954"/>
    <lineage>
        <taxon>Eukaryota</taxon>
        <taxon>Metazoa</taxon>
        <taxon>Ecdysozoa</taxon>
        <taxon>Arthropoda</taxon>
        <taxon>Chelicerata</taxon>
        <taxon>Arachnida</taxon>
        <taxon>Acari</taxon>
        <taxon>Acariformes</taxon>
        <taxon>Sarcoptiformes</taxon>
        <taxon>Astigmata</taxon>
        <taxon>Psoroptidia</taxon>
        <taxon>Analgoidea</taxon>
        <taxon>Pyroglyphidae</taxon>
        <taxon>Dermatophagoidinae</taxon>
        <taxon>Dermatophagoides</taxon>
    </lineage>
</organism>
<reference evidence="8" key="2">
    <citation type="journal article" date="2021" name="World Allergy Organ. J.">
        <title>Chromosome-level assembly of Dermatophagoides farinae genome and transcriptome reveals two novel allergens Der f 37 and Der f 39.</title>
        <authorList>
            <person name="Chen J."/>
            <person name="Cai Z."/>
            <person name="Fan D."/>
            <person name="Hu J."/>
            <person name="Hou Y."/>
            <person name="He Y."/>
            <person name="Zhang Z."/>
            <person name="Zhao Z."/>
            <person name="Gao P."/>
            <person name="Hu W."/>
            <person name="Sun J."/>
            <person name="Li J."/>
            <person name="Ji K."/>
        </authorList>
    </citation>
    <scope>NUCLEOTIDE SEQUENCE</scope>
    <source>
        <strain evidence="8">JKM2019</strain>
    </source>
</reference>
<dbReference type="PROSITE" id="PS01032">
    <property type="entry name" value="PPM_1"/>
    <property type="match status" value="1"/>
</dbReference>